<dbReference type="Proteomes" id="UP000694044">
    <property type="component" value="Unassembled WGS sequence"/>
</dbReference>
<feature type="compositionally biased region" description="Basic and acidic residues" evidence="1">
    <location>
        <begin position="308"/>
        <end position="317"/>
    </location>
</feature>
<name>A0A8T1W1I5_9STRA</name>
<proteinExistence type="predicted"/>
<evidence type="ECO:0008006" key="4">
    <source>
        <dbReference type="Google" id="ProtNLM"/>
    </source>
</evidence>
<dbReference type="OrthoDB" id="166659at2759"/>
<evidence type="ECO:0000313" key="3">
    <source>
        <dbReference type="Proteomes" id="UP000694044"/>
    </source>
</evidence>
<protein>
    <recommendedName>
        <fullName evidence="4">TOG domain-containing protein</fullName>
    </recommendedName>
</protein>
<gene>
    <name evidence="2" type="ORF">PHYPSEUDO_014115</name>
</gene>
<feature type="compositionally biased region" description="Polar residues" evidence="1">
    <location>
        <begin position="318"/>
        <end position="330"/>
    </location>
</feature>
<feature type="region of interest" description="Disordered" evidence="1">
    <location>
        <begin position="300"/>
        <end position="330"/>
    </location>
</feature>
<dbReference type="EMBL" id="JAGDFM010000078">
    <property type="protein sequence ID" value="KAG7387467.1"/>
    <property type="molecule type" value="Genomic_DNA"/>
</dbReference>
<sequence length="330" mass="35559">MTQMKTDDELALKQGAEDCTAMEEQREASLPDDEAVAAADDKSLVVLSTDELTPVPDVSSATMDDIAHVLTKTLDWLELYEAVVMLRRVVVHHGEVITTKQVEELLRPLALECDSLRSAPAKNGLLACAECFEFLPRSILERPLLGGAHPQVVDVVLRRSVCEKKFLRDAASIAAQKLAAHLAGMPLLAAAARYGANKNGKVCGMAAKVIAWGLERLLQDQQTLTSKGGSLKAVYRALAAFRESRDGTARAEATTGFERLGALLGSQELELGLKDALPGAGQAGVIARILKDAFPRSNAAKARPRVGTLRDRVRQDTNARTGAMTTTHER</sequence>
<comment type="caution">
    <text evidence="2">The sequence shown here is derived from an EMBL/GenBank/DDBJ whole genome shotgun (WGS) entry which is preliminary data.</text>
</comment>
<reference evidence="2" key="1">
    <citation type="submission" date="2021-02" db="EMBL/GenBank/DDBJ databases">
        <authorList>
            <person name="Palmer J.M."/>
        </authorList>
    </citation>
    <scope>NUCLEOTIDE SEQUENCE</scope>
    <source>
        <strain evidence="2">SCRP734</strain>
    </source>
</reference>
<organism evidence="2 3">
    <name type="scientific">Phytophthora pseudosyringae</name>
    <dbReference type="NCBI Taxonomy" id="221518"/>
    <lineage>
        <taxon>Eukaryota</taxon>
        <taxon>Sar</taxon>
        <taxon>Stramenopiles</taxon>
        <taxon>Oomycota</taxon>
        <taxon>Peronosporomycetes</taxon>
        <taxon>Peronosporales</taxon>
        <taxon>Peronosporaceae</taxon>
        <taxon>Phytophthora</taxon>
    </lineage>
</organism>
<accession>A0A8T1W1I5</accession>
<evidence type="ECO:0000256" key="1">
    <source>
        <dbReference type="SAM" id="MobiDB-lite"/>
    </source>
</evidence>
<evidence type="ECO:0000313" key="2">
    <source>
        <dbReference type="EMBL" id="KAG7387467.1"/>
    </source>
</evidence>
<dbReference type="AlphaFoldDB" id="A0A8T1W1I5"/>
<keyword evidence="3" id="KW-1185">Reference proteome</keyword>